<sequence length="163" mass="18370">MFSLKRFMHTSDMPAMFPVFICRLVTGVFFFSAGFNKLFVPENQLLMVDTLHDAGIPFPVVMAVVVAFLECSMGLLLTLGLFSRVSALILMVISSVALITIGIYTIPRGLNLISWLSWLLYLPETLYVVLCLFPLTWGGTLCSLDGWLVKRWQRVRKIVFVEG</sequence>
<evidence type="ECO:0000256" key="3">
    <source>
        <dbReference type="ARBA" id="ARBA00022475"/>
    </source>
</evidence>
<dbReference type="EMBL" id="JAOCAP010000002">
    <property type="protein sequence ID" value="MDH1317653.1"/>
    <property type="molecule type" value="Genomic_DNA"/>
</dbReference>
<keyword evidence="6 7" id="KW-0472">Membrane</keyword>
<keyword evidence="3" id="KW-1003">Cell membrane</keyword>
<organism evidence="8 9">
    <name type="scientific">Enterobacter bugandensis</name>
    <dbReference type="NCBI Taxonomy" id="881260"/>
    <lineage>
        <taxon>Bacteria</taxon>
        <taxon>Pseudomonadati</taxon>
        <taxon>Pseudomonadota</taxon>
        <taxon>Gammaproteobacteria</taxon>
        <taxon>Enterobacterales</taxon>
        <taxon>Enterobacteriaceae</taxon>
        <taxon>Enterobacter</taxon>
    </lineage>
</organism>
<dbReference type="PANTHER" id="PTHR33452:SF1">
    <property type="entry name" value="INNER MEMBRANE PROTEIN YPHA-RELATED"/>
    <property type="match status" value="1"/>
</dbReference>
<dbReference type="GO" id="GO:0005886">
    <property type="term" value="C:plasma membrane"/>
    <property type="evidence" value="ECO:0007669"/>
    <property type="project" value="UniProtKB-SubCell"/>
</dbReference>
<evidence type="ECO:0000256" key="1">
    <source>
        <dbReference type="ARBA" id="ARBA00004651"/>
    </source>
</evidence>
<reference evidence="8" key="1">
    <citation type="submission" date="2022-09" db="EMBL/GenBank/DDBJ databases">
        <title>Intensive care unit water sources are persistently colonized with multi-drug resistant bacteria and are the site of extensive horizontal gene transfer of antibiotic resistance genes.</title>
        <authorList>
            <person name="Diorio-Toth L."/>
        </authorList>
    </citation>
    <scope>NUCLEOTIDE SEQUENCE</scope>
    <source>
        <strain evidence="8">GD03936</strain>
    </source>
</reference>
<evidence type="ECO:0000256" key="6">
    <source>
        <dbReference type="ARBA" id="ARBA00023136"/>
    </source>
</evidence>
<feature type="transmembrane region" description="Helical" evidence="7">
    <location>
        <begin position="20"/>
        <end position="40"/>
    </location>
</feature>
<evidence type="ECO:0000313" key="9">
    <source>
        <dbReference type="Proteomes" id="UP001158416"/>
    </source>
</evidence>
<dbReference type="InterPro" id="IPR032808">
    <property type="entry name" value="DoxX"/>
</dbReference>
<dbReference type="PANTHER" id="PTHR33452">
    <property type="entry name" value="OXIDOREDUCTASE CATD-RELATED"/>
    <property type="match status" value="1"/>
</dbReference>
<evidence type="ECO:0000256" key="4">
    <source>
        <dbReference type="ARBA" id="ARBA00022692"/>
    </source>
</evidence>
<name>A0AA42PPS6_9ENTR</name>
<protein>
    <submittedName>
        <fullName evidence="8">DoxX family protein</fullName>
    </submittedName>
</protein>
<accession>A0AA42PPS6</accession>
<keyword evidence="5 7" id="KW-1133">Transmembrane helix</keyword>
<evidence type="ECO:0000256" key="2">
    <source>
        <dbReference type="ARBA" id="ARBA00006679"/>
    </source>
</evidence>
<comment type="similarity">
    <text evidence="2">Belongs to the DoxX family.</text>
</comment>
<dbReference type="AlphaFoldDB" id="A0AA42PPS6"/>
<dbReference type="InterPro" id="IPR051907">
    <property type="entry name" value="DoxX-like_oxidoreductase"/>
</dbReference>
<feature type="transmembrane region" description="Helical" evidence="7">
    <location>
        <begin position="126"/>
        <end position="148"/>
    </location>
</feature>
<evidence type="ECO:0000256" key="7">
    <source>
        <dbReference type="SAM" id="Phobius"/>
    </source>
</evidence>
<dbReference type="RefSeq" id="WP_252008079.1">
    <property type="nucleotide sequence ID" value="NZ_JAMGJO010000001.1"/>
</dbReference>
<feature type="transmembrane region" description="Helical" evidence="7">
    <location>
        <begin position="88"/>
        <end position="106"/>
    </location>
</feature>
<proteinExistence type="inferred from homology"/>
<dbReference type="Pfam" id="PF07681">
    <property type="entry name" value="DoxX"/>
    <property type="match status" value="1"/>
</dbReference>
<gene>
    <name evidence="8" type="ORF">N5C39_04635</name>
</gene>
<comment type="caution">
    <text evidence="8">The sequence shown here is derived from an EMBL/GenBank/DDBJ whole genome shotgun (WGS) entry which is preliminary data.</text>
</comment>
<evidence type="ECO:0000256" key="5">
    <source>
        <dbReference type="ARBA" id="ARBA00022989"/>
    </source>
</evidence>
<dbReference type="Proteomes" id="UP001158416">
    <property type="component" value="Unassembled WGS sequence"/>
</dbReference>
<keyword evidence="4 7" id="KW-0812">Transmembrane</keyword>
<comment type="subcellular location">
    <subcellularLocation>
        <location evidence="1">Cell membrane</location>
        <topology evidence="1">Multi-pass membrane protein</topology>
    </subcellularLocation>
</comment>
<feature type="transmembrane region" description="Helical" evidence="7">
    <location>
        <begin position="60"/>
        <end position="81"/>
    </location>
</feature>
<evidence type="ECO:0000313" key="8">
    <source>
        <dbReference type="EMBL" id="MDH1317653.1"/>
    </source>
</evidence>